<feature type="short sequence motif" description="HXTX 1" evidence="2">
    <location>
        <begin position="38"/>
        <end position="41"/>
    </location>
</feature>
<dbReference type="InterPro" id="IPR004175">
    <property type="entry name" value="RNA_CPDase"/>
</dbReference>
<dbReference type="EC" id="3.1.4.58" evidence="2"/>
<feature type="active site" description="Proton donor" evidence="2">
    <location>
        <position position="38"/>
    </location>
</feature>
<comment type="catalytic activity">
    <reaction evidence="2">
        <text>a 3'-end 2',3'-cyclophospho-ribonucleotide-RNA + H2O = a 3'-end 2'-phospho-ribonucleotide-RNA + H(+)</text>
        <dbReference type="Rhea" id="RHEA:11828"/>
        <dbReference type="Rhea" id="RHEA-COMP:10464"/>
        <dbReference type="Rhea" id="RHEA-COMP:17353"/>
        <dbReference type="ChEBI" id="CHEBI:15377"/>
        <dbReference type="ChEBI" id="CHEBI:15378"/>
        <dbReference type="ChEBI" id="CHEBI:83064"/>
        <dbReference type="ChEBI" id="CHEBI:173113"/>
        <dbReference type="EC" id="3.1.4.58"/>
    </reaction>
</comment>
<dbReference type="HAMAP" id="MF_01940">
    <property type="entry name" value="RNA_CPDase"/>
    <property type="match status" value="1"/>
</dbReference>
<dbReference type="GO" id="GO:0008664">
    <property type="term" value="F:RNA 2',3'-cyclic 3'-phosphodiesterase activity"/>
    <property type="evidence" value="ECO:0007669"/>
    <property type="project" value="UniProtKB-EC"/>
</dbReference>
<name>A0A852VTT0_9MICO</name>
<dbReference type="GO" id="GO:0016874">
    <property type="term" value="F:ligase activity"/>
    <property type="evidence" value="ECO:0007669"/>
    <property type="project" value="UniProtKB-KW"/>
</dbReference>
<dbReference type="NCBIfam" id="TIGR02258">
    <property type="entry name" value="2_5_ligase"/>
    <property type="match status" value="1"/>
</dbReference>
<gene>
    <name evidence="3" type="ORF">BJY20_002750</name>
</gene>
<reference evidence="3 4" key="1">
    <citation type="submission" date="2020-07" db="EMBL/GenBank/DDBJ databases">
        <title>Sequencing the genomes of 1000 actinobacteria strains.</title>
        <authorList>
            <person name="Klenk H.-P."/>
        </authorList>
    </citation>
    <scope>NUCLEOTIDE SEQUENCE [LARGE SCALE GENOMIC DNA]</scope>
    <source>
        <strain evidence="3 4">DSM 26154</strain>
    </source>
</reference>
<sequence length="186" mass="20336">MGQRMFVAVVPPQDVLDELADFLAPREGMPWIDPSQWHLTLAFLASVPDAREDEFVDHLGVAAARVTPFDVVLGGAGCFPEPSRAKVLWLGVDEVAGESLTRLATGARAAANVSGATPDGKAFVPHLSLARLKRSIEATKWLRVLDTFSSSRWRVREIELIASHLGEGPRRRPRYETVARLALSGE</sequence>
<comment type="similarity">
    <text evidence="2">Belongs to the 2H phosphoesterase superfamily. ThpR family.</text>
</comment>
<dbReference type="RefSeq" id="WP_343062909.1">
    <property type="nucleotide sequence ID" value="NZ_JACCAE010000001.1"/>
</dbReference>
<comment type="caution">
    <text evidence="3">The sequence shown here is derived from an EMBL/GenBank/DDBJ whole genome shotgun (WGS) entry which is preliminary data.</text>
</comment>
<dbReference type="GO" id="GO:0004113">
    <property type="term" value="F:2',3'-cyclic-nucleotide 3'-phosphodiesterase activity"/>
    <property type="evidence" value="ECO:0007669"/>
    <property type="project" value="InterPro"/>
</dbReference>
<keyword evidence="1 2" id="KW-0378">Hydrolase</keyword>
<evidence type="ECO:0000256" key="2">
    <source>
        <dbReference type="HAMAP-Rule" id="MF_01940"/>
    </source>
</evidence>
<dbReference type="PANTHER" id="PTHR35561">
    <property type="entry name" value="RNA 2',3'-CYCLIC PHOSPHODIESTERASE"/>
    <property type="match status" value="1"/>
</dbReference>
<keyword evidence="3" id="KW-0436">Ligase</keyword>
<comment type="function">
    <text evidence="2">Hydrolyzes RNA 2',3'-cyclic phosphodiester to an RNA 2'-phosphomonoester.</text>
</comment>
<dbReference type="PANTHER" id="PTHR35561:SF1">
    <property type="entry name" value="RNA 2',3'-CYCLIC PHOSPHODIESTERASE"/>
    <property type="match status" value="1"/>
</dbReference>
<evidence type="ECO:0000313" key="3">
    <source>
        <dbReference type="EMBL" id="NYF99358.1"/>
    </source>
</evidence>
<evidence type="ECO:0000313" key="4">
    <source>
        <dbReference type="Proteomes" id="UP000554054"/>
    </source>
</evidence>
<dbReference type="SUPFAM" id="SSF55144">
    <property type="entry name" value="LigT-like"/>
    <property type="match status" value="1"/>
</dbReference>
<keyword evidence="4" id="KW-1185">Reference proteome</keyword>
<dbReference type="Pfam" id="PF13563">
    <property type="entry name" value="2_5_RNA_ligase2"/>
    <property type="match status" value="1"/>
</dbReference>
<evidence type="ECO:0000256" key="1">
    <source>
        <dbReference type="ARBA" id="ARBA00022801"/>
    </source>
</evidence>
<proteinExistence type="inferred from homology"/>
<comment type="caution">
    <text evidence="2">Lacks conserved residue(s) required for the propagation of feature annotation.</text>
</comment>
<dbReference type="Gene3D" id="3.90.1140.10">
    <property type="entry name" value="Cyclic phosphodiesterase"/>
    <property type="match status" value="1"/>
</dbReference>
<dbReference type="EMBL" id="JACCAE010000001">
    <property type="protein sequence ID" value="NYF99358.1"/>
    <property type="molecule type" value="Genomic_DNA"/>
</dbReference>
<dbReference type="Proteomes" id="UP000554054">
    <property type="component" value="Unassembled WGS sequence"/>
</dbReference>
<protein>
    <recommendedName>
        <fullName evidence="2">RNA 2',3'-cyclic phosphodiesterase</fullName>
        <shortName evidence="2">RNA 2',3'-CPDase</shortName>
        <ecNumber evidence="2">3.1.4.58</ecNumber>
    </recommendedName>
</protein>
<dbReference type="AlphaFoldDB" id="A0A852VTT0"/>
<dbReference type="InterPro" id="IPR009097">
    <property type="entry name" value="Cyclic_Pdiesterase"/>
</dbReference>
<feature type="active site" description="Proton acceptor" evidence="2">
    <location>
        <position position="126"/>
    </location>
</feature>
<organism evidence="3 4">
    <name type="scientific">Janibacter cremeus</name>
    <dbReference type="NCBI Taxonomy" id="1285192"/>
    <lineage>
        <taxon>Bacteria</taxon>
        <taxon>Bacillati</taxon>
        <taxon>Actinomycetota</taxon>
        <taxon>Actinomycetes</taxon>
        <taxon>Micrococcales</taxon>
        <taxon>Intrasporangiaceae</taxon>
        <taxon>Janibacter</taxon>
    </lineage>
</organism>
<accession>A0A852VTT0</accession>